<dbReference type="EMBL" id="CAJVRL010000072">
    <property type="protein sequence ID" value="CAG8956715.1"/>
    <property type="molecule type" value="Genomic_DNA"/>
</dbReference>
<proteinExistence type="predicted"/>
<dbReference type="OrthoDB" id="432970at2759"/>
<comment type="caution">
    <text evidence="1">The sequence shown here is derived from an EMBL/GenBank/DDBJ whole genome shotgun (WGS) entry which is preliminary data.</text>
</comment>
<dbReference type="Proteomes" id="UP000696280">
    <property type="component" value="Unassembled WGS sequence"/>
</dbReference>
<name>A0A9N9L2V8_9HELO</name>
<protein>
    <submittedName>
        <fullName evidence="1">Uncharacterized protein</fullName>
    </submittedName>
</protein>
<evidence type="ECO:0000313" key="1">
    <source>
        <dbReference type="EMBL" id="CAG8956715.1"/>
    </source>
</evidence>
<reference evidence="1" key="1">
    <citation type="submission" date="2021-07" db="EMBL/GenBank/DDBJ databases">
        <authorList>
            <person name="Durling M."/>
        </authorList>
    </citation>
    <scope>NUCLEOTIDE SEQUENCE</scope>
</reference>
<organism evidence="1 2">
    <name type="scientific">Hymenoscyphus fraxineus</name>
    <dbReference type="NCBI Taxonomy" id="746836"/>
    <lineage>
        <taxon>Eukaryota</taxon>
        <taxon>Fungi</taxon>
        <taxon>Dikarya</taxon>
        <taxon>Ascomycota</taxon>
        <taxon>Pezizomycotina</taxon>
        <taxon>Leotiomycetes</taxon>
        <taxon>Helotiales</taxon>
        <taxon>Helotiaceae</taxon>
        <taxon>Hymenoscyphus</taxon>
    </lineage>
</organism>
<keyword evidence="2" id="KW-1185">Reference proteome</keyword>
<dbReference type="AlphaFoldDB" id="A0A9N9L2V8"/>
<gene>
    <name evidence="1" type="ORF">HYFRA_00012259</name>
</gene>
<evidence type="ECO:0000313" key="2">
    <source>
        <dbReference type="Proteomes" id="UP000696280"/>
    </source>
</evidence>
<sequence length="198" mass="22785">MCDLSRQRQLEVCRLQGHPTSFRYFVLLYRLSKSGLESQRVLCKGLKAIKGLYRAGELIQELWYFHKEQTFDKHFVKLEKRGSKIYLPQGGDKLLNGLYLYDFLVEGCQKEEDRQAVLSLLNSIDAIAVMQPFVEKLPQDVVPPSISSTNVIIYTEEVSVKVKNPEIDIFTIDTSGKEHHEIAGRLHKVWKVTTINSE</sequence>
<accession>A0A9N9L2V8</accession>